<reference evidence="3 4" key="1">
    <citation type="journal article" date="1999" name="Science">
        <title>Genome sequence of the radioresistant bacterium Deinococcus radiodurans R1.</title>
        <authorList>
            <person name="White O."/>
            <person name="Eisen J.A."/>
            <person name="Heidelberg J.F."/>
            <person name="Hickey E.K."/>
            <person name="Peterson J.D."/>
            <person name="Dodson R.J."/>
            <person name="Haft D.H."/>
            <person name="Gwinn M.L."/>
            <person name="Nelson W.C."/>
            <person name="Richardson D.L."/>
            <person name="Moffat K.S."/>
            <person name="Qin H."/>
            <person name="Jiang L."/>
            <person name="Pamphile W."/>
            <person name="Crosby M."/>
            <person name="Shen M."/>
            <person name="Vamathevan J.J."/>
            <person name="Lam P."/>
            <person name="McDonald L."/>
            <person name="Utterback T."/>
            <person name="Zalewski C."/>
            <person name="Makarova K.S."/>
            <person name="Aravind L."/>
            <person name="Daly M.J."/>
            <person name="Minton K.W."/>
            <person name="Fleischmann R.D."/>
            <person name="Ketchum K.A."/>
            <person name="Nelson K.E."/>
            <person name="Salzberg S."/>
            <person name="Smith H.O."/>
            <person name="Venter J.C."/>
            <person name="Fraser C.M."/>
        </authorList>
    </citation>
    <scope>NUCLEOTIDE SEQUENCE [LARGE SCALE GENOMIC DNA]</scope>
    <source>
        <strain evidence="4">ATCC 13939 / DSM 20539 / JCM 16871 / LMG 4051 / NBRC 15346 / NCIMB 9279 / R1 / VKM B-1422</strain>
    </source>
</reference>
<feature type="region of interest" description="Disordered" evidence="2">
    <location>
        <begin position="388"/>
        <end position="410"/>
    </location>
</feature>
<dbReference type="InterPro" id="IPR019734">
    <property type="entry name" value="TPR_rpt"/>
</dbReference>
<evidence type="ECO:0000256" key="2">
    <source>
        <dbReference type="SAM" id="MobiDB-lite"/>
    </source>
</evidence>
<dbReference type="InParanoid" id="Q9RV29"/>
<sequence length="1021" mass="108604">MTAGRLTLYAGGVDWKAALAEIRAALPPGSGAGGVQRGSLRWLEAELGARGGNPAALRNIVYRDVGTAADKRLLAELLRELAQEAGLRLDLGAPEQEPAPLPPELELLGRSKKRVYKQFLAGVRAGRTPRLVVTGRAGAGKTVLLDHLAAALQQAGARVERLNLSGDLLALAGGPPLRDRSFASLAARQLDALRTVLPPERLPVGSALLVRVTENLHFGNDPPRLPDGTPATAAAWAAEVLRRHIPAGVSVLFALEDAAGWPPGAGEIIELQPPTLTEARAYLMARLGVSRPVADSLARETGRNLDRLTLLAGAGGNAARLLADHDVRRLACAAAVLAVPPTGTRDTASSVPLGDPPVLPAEALALALGGQVTALPLHARSLLDAVTGPLEGEGQPEAGQAVGEDTGEKVTGWRPRPLLWLALPLLPEAEVEAATEQFVQATQSRDLSPEVVPYRLAALAALGEWSMLERHVRARPDDARYLPALWRRIRAGASSPEREGLARAVVTHYASRGEYHAPAARDALFVLLEAEGAAHAWARVKLAESSLDAGNFETAQTQLEKAELEHLSVQPGSWGDDWRLAAQSDGLLVQAALARWRGDMAGATEAVSDPRTAQSGPRARLWRGLVAKDAGRWEEALDHLGAVPGSSPLLSTRARYQEGDLRLRLGQPVTAYAALSDAARRLKAAGANPEEQARVLARAATARRRLGYAEDALRLFGQALALLPTDLRRSADAVLQARLISEQVPVLLALGRPDDALAQAAQALTLLRGEGGRRAEVTYRVRRTHYRVALAYLTRGRGVPYLQPFGGPEFDTPDLVHARALLAELLRAPVGQSDREQLLAFDMHLSLALAQPDPQQALADLGRALDMTDHPYAEAQARALRAEAFVRAGEPGQALGELGRAHALLRRVRLGLPGPQEADPALSAQLLGVEIRVGLAEASKQATEALLGLRQALADPSLHPFRSGIWREAGRALERLHPAPQDVLTALFPAAPELPLRVSDALVVLAAQADPLPSSTEDPDL</sequence>
<organism evidence="3 4">
    <name type="scientific">Deinococcus radiodurans (strain ATCC 13939 / DSM 20539 / JCM 16871 / CCUG 27074 / LMG 4051 / NBRC 15346 / NCIMB 9279 / VKM B-1422 / R1)</name>
    <dbReference type="NCBI Taxonomy" id="243230"/>
    <lineage>
        <taxon>Bacteria</taxon>
        <taxon>Thermotogati</taxon>
        <taxon>Deinococcota</taxon>
        <taxon>Deinococci</taxon>
        <taxon>Deinococcales</taxon>
        <taxon>Deinococcaceae</taxon>
        <taxon>Deinococcus</taxon>
    </lineage>
</organism>
<keyword evidence="1" id="KW-0802">TPR repeat</keyword>
<dbReference type="EnsemblBacteria" id="AAF10781">
    <property type="protein sequence ID" value="AAF10781"/>
    <property type="gene ID" value="DR_1201"/>
</dbReference>
<gene>
    <name evidence="3" type="ordered locus">DR_1201</name>
</gene>
<feature type="repeat" description="TPR" evidence="1">
    <location>
        <begin position="693"/>
        <end position="726"/>
    </location>
</feature>
<evidence type="ECO:0000256" key="1">
    <source>
        <dbReference type="PROSITE-ProRule" id="PRU00339"/>
    </source>
</evidence>
<dbReference type="STRING" id="243230.DR_1201"/>
<dbReference type="EMBL" id="AE000513">
    <property type="protein sequence ID" value="AAF10781.1"/>
    <property type="molecule type" value="Genomic_DNA"/>
</dbReference>
<dbReference type="SUPFAM" id="SSF48452">
    <property type="entry name" value="TPR-like"/>
    <property type="match status" value="1"/>
</dbReference>
<dbReference type="SUPFAM" id="SSF52540">
    <property type="entry name" value="P-loop containing nucleoside triphosphate hydrolases"/>
    <property type="match status" value="1"/>
</dbReference>
<proteinExistence type="predicted"/>
<name>Q9RV29_DEIRA</name>
<keyword evidence="4" id="KW-1185">Reference proteome</keyword>
<dbReference type="PIR" id="H75423">
    <property type="entry name" value="H75423"/>
</dbReference>
<dbReference type="eggNOG" id="COG0457">
    <property type="taxonomic scope" value="Bacteria"/>
</dbReference>
<protein>
    <submittedName>
        <fullName evidence="3">Uncharacterized protein</fullName>
    </submittedName>
</protein>
<dbReference type="PaxDb" id="243230-DR_1201"/>
<dbReference type="Gene3D" id="1.25.40.10">
    <property type="entry name" value="Tetratricopeptide repeat domain"/>
    <property type="match status" value="1"/>
</dbReference>
<dbReference type="InterPro" id="IPR011990">
    <property type="entry name" value="TPR-like_helical_dom_sf"/>
</dbReference>
<dbReference type="InterPro" id="IPR027417">
    <property type="entry name" value="P-loop_NTPase"/>
</dbReference>
<dbReference type="Proteomes" id="UP000002524">
    <property type="component" value="Chromosome 1"/>
</dbReference>
<dbReference type="AlphaFoldDB" id="Q9RV29"/>
<dbReference type="PATRIC" id="fig|243230.17.peg.1401"/>
<dbReference type="RefSeq" id="WP_010887844.1">
    <property type="nucleotide sequence ID" value="NC_001263.1"/>
</dbReference>
<dbReference type="HOGENOM" id="CLU_314187_0_0_0"/>
<evidence type="ECO:0000313" key="4">
    <source>
        <dbReference type="Proteomes" id="UP000002524"/>
    </source>
</evidence>
<dbReference type="KEGG" id="dra:DR_1201"/>
<evidence type="ECO:0000313" key="3">
    <source>
        <dbReference type="EMBL" id="AAF10781.1"/>
    </source>
</evidence>
<dbReference type="OrthoDB" id="51899at2"/>
<accession>Q9RV29</accession>
<dbReference type="PROSITE" id="PS50005">
    <property type="entry name" value="TPR"/>
    <property type="match status" value="1"/>
</dbReference>